<proteinExistence type="predicted"/>
<comment type="caution">
    <text evidence="2">The sequence shown here is derived from an EMBL/GenBank/DDBJ whole genome shotgun (WGS) entry which is preliminary data.</text>
</comment>
<reference evidence="2" key="1">
    <citation type="journal article" date="2012" name="Science">
        <title>Fermentation, hydrogen, and sulfur metabolism in multiple uncultivated bacterial phyla.</title>
        <authorList>
            <person name="Wrighton K.C."/>
            <person name="Thomas B.C."/>
            <person name="Sharon I."/>
            <person name="Miller C.S."/>
            <person name="Castelle C.J."/>
            <person name="VerBerkmoes N.C."/>
            <person name="Wilkins M.J."/>
            <person name="Hettich R.L."/>
            <person name="Lipton M.S."/>
            <person name="Williams K.H."/>
            <person name="Long P.E."/>
            <person name="Banfield J.F."/>
        </authorList>
    </citation>
    <scope>NUCLEOTIDE SEQUENCE [LARGE SCALE GENOMIC DNA]</scope>
</reference>
<protein>
    <submittedName>
        <fullName evidence="2">Uncharacterized protein</fullName>
    </submittedName>
</protein>
<dbReference type="AlphaFoldDB" id="K1Z4T8"/>
<gene>
    <name evidence="2" type="ORF">ACD_71C00187G0008</name>
</gene>
<accession>K1Z4T8</accession>
<feature type="compositionally biased region" description="Basic and acidic residues" evidence="1">
    <location>
        <begin position="201"/>
        <end position="210"/>
    </location>
</feature>
<feature type="region of interest" description="Disordered" evidence="1">
    <location>
        <begin position="181"/>
        <end position="210"/>
    </location>
</feature>
<dbReference type="EMBL" id="AMFJ01028918">
    <property type="protein sequence ID" value="EKD44286.1"/>
    <property type="molecule type" value="Genomic_DNA"/>
</dbReference>
<feature type="region of interest" description="Disordered" evidence="1">
    <location>
        <begin position="40"/>
        <end position="78"/>
    </location>
</feature>
<sequence>MICFYNQIFLLSPLPLTHKQPEHQEQYERYIYRLETMQEQVHGQNRHERGEESGREREEHPGDGTHNGAEEEESDDSSFDELLDIPTLGNVIVLGGFYVPAVDGSISEFHNIAIGGAGCSESLSHGVFGESLEPGHRTVKMPLRRSGTEDDPIDGSLIPEIKQSGKDGEKEEYCNAFFLVFPPDGSEGKYNKSYTSDDDSDKSTARIGEE</sequence>
<feature type="non-terminal residue" evidence="2">
    <location>
        <position position="210"/>
    </location>
</feature>
<feature type="compositionally biased region" description="Basic and acidic residues" evidence="1">
    <location>
        <begin position="45"/>
        <end position="63"/>
    </location>
</feature>
<organism evidence="2">
    <name type="scientific">uncultured bacterium</name>
    <name type="common">gcode 4</name>
    <dbReference type="NCBI Taxonomy" id="1234023"/>
    <lineage>
        <taxon>Bacteria</taxon>
        <taxon>environmental samples</taxon>
    </lineage>
</organism>
<name>K1Z4T8_9BACT</name>
<feature type="region of interest" description="Disordered" evidence="1">
    <location>
        <begin position="142"/>
        <end position="169"/>
    </location>
</feature>
<evidence type="ECO:0000313" key="2">
    <source>
        <dbReference type="EMBL" id="EKD44286.1"/>
    </source>
</evidence>
<evidence type="ECO:0000256" key="1">
    <source>
        <dbReference type="SAM" id="MobiDB-lite"/>
    </source>
</evidence>